<dbReference type="AlphaFoldDB" id="A0A1H2H140"/>
<proteinExistence type="predicted"/>
<dbReference type="OrthoDB" id="5780266at2"/>
<evidence type="ECO:0000313" key="2">
    <source>
        <dbReference type="EMBL" id="SDU25546.1"/>
    </source>
</evidence>
<keyword evidence="3" id="KW-1185">Reference proteome</keyword>
<feature type="transmembrane region" description="Helical" evidence="1">
    <location>
        <begin position="31"/>
        <end position="55"/>
    </location>
</feature>
<dbReference type="Proteomes" id="UP000243232">
    <property type="component" value="Chromosome I"/>
</dbReference>
<gene>
    <name evidence="2" type="ORF">SAMN05216296_2683</name>
</gene>
<evidence type="ECO:0000256" key="1">
    <source>
        <dbReference type="SAM" id="Phobius"/>
    </source>
</evidence>
<keyword evidence="1" id="KW-1133">Transmembrane helix</keyword>
<feature type="transmembrane region" description="Helical" evidence="1">
    <location>
        <begin position="194"/>
        <end position="217"/>
    </location>
</feature>
<sequence length="573" mass="63781">MLSDLSAALRWILSLGRRLFSVVPGFTLYSVTATLVSQLALLLASILPLKVILLLGSPGIPHYFPEQLRVFERQTLIIALSSMAVMMFLLHLLFEQLIGNFVTAGSSKLLLRSRKMVLFENQEEIAAKAYQRFSRGLASLVFLGVFVPVLAWLSPFLAVTFVLYIALAVASYLSFAAYSKGFEVHWASGGKGRAVSLLSGLGFLVCFAVLVGSFLWIGETSVLIAVLCLLLLRQLFKHVVNVVNALIALVDKRRQLSALFFHGHRLIDAPRHGIEGLWSLVEPASRDQWLAQALTEVTGRTLQIKASIWLQLGVVDVVAYRVSAAEGDEECCFMVKLFEHNRSVVATHEASLLIDQAGLPSLELVGVTDVRNQFHCHVFALGNAQQDLSKKWVVSCDLVRSALLACEPSSQLKALYRRSKPSLDQRVERDVLKRLRCILDTPAQFEALSCFEQSFDSIREMISGLPMVYVNPDIRRGLVMLDDEERAYLCHWGRWSLEPVGSGWPVDDRAMKLLPEAHASAVTQRSDMTQVKLAQLKLVALLFAFETRCKQQDYRGAVELFPGINASYAESLQ</sequence>
<protein>
    <submittedName>
        <fullName evidence="2">Uncharacterized protein</fullName>
    </submittedName>
</protein>
<keyword evidence="1" id="KW-0812">Transmembrane</keyword>
<feature type="transmembrane region" description="Helical" evidence="1">
    <location>
        <begin position="140"/>
        <end position="173"/>
    </location>
</feature>
<feature type="transmembrane region" description="Helical" evidence="1">
    <location>
        <begin position="76"/>
        <end position="94"/>
    </location>
</feature>
<name>A0A1H2H140_9PSED</name>
<accession>A0A1H2H140</accession>
<keyword evidence="1" id="KW-0472">Membrane</keyword>
<dbReference type="EMBL" id="LT629785">
    <property type="protein sequence ID" value="SDU25546.1"/>
    <property type="molecule type" value="Genomic_DNA"/>
</dbReference>
<reference evidence="3" key="1">
    <citation type="submission" date="2016-10" db="EMBL/GenBank/DDBJ databases">
        <authorList>
            <person name="Varghese N."/>
            <person name="Submissions S."/>
        </authorList>
    </citation>
    <scope>NUCLEOTIDE SEQUENCE [LARGE SCALE GENOMIC DNA]</scope>
    <source>
        <strain evidence="3">DSM 17875</strain>
    </source>
</reference>
<dbReference type="STRING" id="364197.SAMN05216296_2683"/>
<organism evidence="2 3">
    <name type="scientific">Pseudomonas pohangensis</name>
    <dbReference type="NCBI Taxonomy" id="364197"/>
    <lineage>
        <taxon>Bacteria</taxon>
        <taxon>Pseudomonadati</taxon>
        <taxon>Pseudomonadota</taxon>
        <taxon>Gammaproteobacteria</taxon>
        <taxon>Pseudomonadales</taxon>
        <taxon>Pseudomonadaceae</taxon>
        <taxon>Pseudomonas</taxon>
    </lineage>
</organism>
<dbReference type="RefSeq" id="WP_090196255.1">
    <property type="nucleotide sequence ID" value="NZ_LT629785.1"/>
</dbReference>
<evidence type="ECO:0000313" key="3">
    <source>
        <dbReference type="Proteomes" id="UP000243232"/>
    </source>
</evidence>